<comment type="subcellular location">
    <subcellularLocation>
        <location evidence="1">Cell membrane</location>
        <topology evidence="1">Multi-pass membrane protein</topology>
    </subcellularLocation>
</comment>
<dbReference type="InterPro" id="IPR000337">
    <property type="entry name" value="GPCR_3"/>
</dbReference>
<protein>
    <submittedName>
        <fullName evidence="19">G-protein coupled receptors family 3 profile domain-containing protein</fullName>
    </submittedName>
</protein>
<evidence type="ECO:0000256" key="1">
    <source>
        <dbReference type="ARBA" id="ARBA00004651"/>
    </source>
</evidence>
<dbReference type="InterPro" id="IPR038550">
    <property type="entry name" value="GPCR_3_9-Cys_sf"/>
</dbReference>
<feature type="chain" id="PRO_5037340567" evidence="16">
    <location>
        <begin position="23"/>
        <end position="560"/>
    </location>
</feature>
<evidence type="ECO:0000256" key="16">
    <source>
        <dbReference type="SAM" id="SignalP"/>
    </source>
</evidence>
<dbReference type="Pfam" id="PF00003">
    <property type="entry name" value="7tm_3"/>
    <property type="match status" value="1"/>
</dbReference>
<evidence type="ECO:0000256" key="9">
    <source>
        <dbReference type="ARBA" id="ARBA00023136"/>
    </source>
</evidence>
<evidence type="ECO:0000256" key="3">
    <source>
        <dbReference type="ARBA" id="ARBA00022475"/>
    </source>
</evidence>
<dbReference type="Gene3D" id="2.10.50.30">
    <property type="entry name" value="GPCR, family 3, nine cysteines domain"/>
    <property type="match status" value="1"/>
</dbReference>
<feature type="transmembrane region" description="Helical" evidence="15">
    <location>
        <begin position="524"/>
        <end position="542"/>
    </location>
</feature>
<evidence type="ECO:0000256" key="14">
    <source>
        <dbReference type="ARBA" id="ARBA00054813"/>
    </source>
</evidence>
<dbReference type="GO" id="GO:0004930">
    <property type="term" value="F:G protein-coupled receptor activity"/>
    <property type="evidence" value="ECO:0007669"/>
    <property type="project" value="UniProtKB-KW"/>
</dbReference>
<evidence type="ECO:0000256" key="13">
    <source>
        <dbReference type="ARBA" id="ARBA00023224"/>
    </source>
</evidence>
<evidence type="ECO:0000313" key="19">
    <source>
        <dbReference type="WBParaSite" id="PSAMB.scaffold1117size35730.g11194.t1"/>
    </source>
</evidence>
<keyword evidence="4" id="KW-0597">Phosphoprotein</keyword>
<name>A0A914UMJ6_9BILA</name>
<evidence type="ECO:0000256" key="5">
    <source>
        <dbReference type="ARBA" id="ARBA00022692"/>
    </source>
</evidence>
<keyword evidence="18" id="KW-1185">Reference proteome</keyword>
<keyword evidence="7 15" id="KW-1133">Transmembrane helix</keyword>
<dbReference type="InterPro" id="IPR017978">
    <property type="entry name" value="GPCR_3_C"/>
</dbReference>
<keyword evidence="9 15" id="KW-0472">Membrane</keyword>
<dbReference type="Gene3D" id="3.40.50.2300">
    <property type="match status" value="2"/>
</dbReference>
<keyword evidence="5 15" id="KW-0812">Transmembrane</keyword>
<keyword evidence="10" id="KW-1015">Disulfide bond</keyword>
<dbReference type="GO" id="GO:0005886">
    <property type="term" value="C:plasma membrane"/>
    <property type="evidence" value="ECO:0007669"/>
    <property type="project" value="UniProtKB-SubCell"/>
</dbReference>
<keyword evidence="6 16" id="KW-0732">Signal</keyword>
<keyword evidence="8" id="KW-0297">G-protein coupled receptor</keyword>
<keyword evidence="13" id="KW-0807">Transducer</keyword>
<feature type="domain" description="G-protein coupled receptors family 3 profile" evidence="17">
    <location>
        <begin position="479"/>
        <end position="560"/>
    </location>
</feature>
<evidence type="ECO:0000256" key="6">
    <source>
        <dbReference type="ARBA" id="ARBA00022729"/>
    </source>
</evidence>
<evidence type="ECO:0000256" key="15">
    <source>
        <dbReference type="SAM" id="Phobius"/>
    </source>
</evidence>
<feature type="transmembrane region" description="Helical" evidence="15">
    <location>
        <begin position="439"/>
        <end position="462"/>
    </location>
</feature>
<dbReference type="FunFam" id="3.40.50.2300:FF:000219">
    <property type="entry name" value="Glutamate metabotropic receptor 5"/>
    <property type="match status" value="1"/>
</dbReference>
<dbReference type="GO" id="GO:0007206">
    <property type="term" value="P:phospholipase C-activating G protein-coupled glutamate receptor signaling pathway"/>
    <property type="evidence" value="ECO:0007669"/>
    <property type="project" value="UniProtKB-ARBA"/>
</dbReference>
<evidence type="ECO:0000256" key="11">
    <source>
        <dbReference type="ARBA" id="ARBA00023170"/>
    </source>
</evidence>
<dbReference type="PANTHER" id="PTHR24060">
    <property type="entry name" value="METABOTROPIC GLUTAMATE RECEPTOR"/>
    <property type="match status" value="1"/>
</dbReference>
<evidence type="ECO:0000256" key="12">
    <source>
        <dbReference type="ARBA" id="ARBA00023180"/>
    </source>
</evidence>
<evidence type="ECO:0000256" key="4">
    <source>
        <dbReference type="ARBA" id="ARBA00022553"/>
    </source>
</evidence>
<evidence type="ECO:0000256" key="8">
    <source>
        <dbReference type="ARBA" id="ARBA00023040"/>
    </source>
</evidence>
<comment type="function">
    <text evidence="14">G-protein coupled receptor for glutamate. Ligand binding causes a conformation change that triggers signaling via guanine nucleotide-binding proteins (G proteins) and modulates the activity of down-stream effectors.</text>
</comment>
<evidence type="ECO:0000256" key="10">
    <source>
        <dbReference type="ARBA" id="ARBA00023157"/>
    </source>
</evidence>
<feature type="transmembrane region" description="Helical" evidence="15">
    <location>
        <begin position="496"/>
        <end position="518"/>
    </location>
</feature>
<keyword evidence="11" id="KW-0675">Receptor</keyword>
<organism evidence="18 19">
    <name type="scientific">Plectus sambesii</name>
    <dbReference type="NCBI Taxonomy" id="2011161"/>
    <lineage>
        <taxon>Eukaryota</taxon>
        <taxon>Metazoa</taxon>
        <taxon>Ecdysozoa</taxon>
        <taxon>Nematoda</taxon>
        <taxon>Chromadorea</taxon>
        <taxon>Plectida</taxon>
        <taxon>Plectina</taxon>
        <taxon>Plectoidea</taxon>
        <taxon>Plectidae</taxon>
        <taxon>Plectus</taxon>
    </lineage>
</organism>
<dbReference type="FunFam" id="2.10.50.30:FF:000001">
    <property type="entry name" value="metabotropic glutamate receptor 1"/>
    <property type="match status" value="1"/>
</dbReference>
<comment type="similarity">
    <text evidence="2">Belongs to the G-protein coupled receptor 3 family.</text>
</comment>
<dbReference type="InterPro" id="IPR001828">
    <property type="entry name" value="ANF_lig-bd_rcpt"/>
</dbReference>
<proteinExistence type="inferred from homology"/>
<keyword evidence="3" id="KW-1003">Cell membrane</keyword>
<evidence type="ECO:0000313" key="18">
    <source>
        <dbReference type="Proteomes" id="UP000887566"/>
    </source>
</evidence>
<sequence>MLYSHVALLMLRVLTLVKQSAMNLVNDVASRMHVAHIEGDVLLGCLFPIHRQIAGTDSCGEIWEQYGIQRTEIALETVRQINKRAALPFRLGISVRDSCWSERTAMEQTIAFIRDVLGHSGDQCCADQGGGGGGEACATKQTNLAAVVGPGKSADAWADRQDVVEHVEEEAAGSFSMRIHSPKVESFESYYFGLTPASNMMNPWFREFWEQKFKCRVIEEHETDSDAQSTRTEILLPECTGKENLTLNFEQDPKLSQVINAIQTVAIALKSMHKQLCGDQEGLCPAMVPVNGTLLFRHMMNVTFTDQFNQEIFFDKNGDPPPWYDVLNYRGREGFTSAGEFRQYRNGHYGLSMIDQEQLMFYDKTDDIPESVCSHPCGIGQIRKVQTSVCCWHCIPCAENQITIDLFTCENCQVGMWPNANRTSCYPLEVEYLRWSHPAAILAMTIASVGILTTAITMILFIRFDLFFYVFRGRSNDPIFFRHNMTPVVKATTRELSYIILVGIGACYAMTFIIIARPTMPTCFVARTVPGLAFAMIYGALLTKTNRIARILAGSKKRIH</sequence>
<accession>A0A914UMJ6</accession>
<dbReference type="WBParaSite" id="PSAMB.scaffold1117size35730.g11194.t1">
    <property type="protein sequence ID" value="PSAMB.scaffold1117size35730.g11194.t1"/>
    <property type="gene ID" value="PSAMB.scaffold1117size35730.g11194"/>
</dbReference>
<dbReference type="PROSITE" id="PS50259">
    <property type="entry name" value="G_PROTEIN_RECEP_F3_4"/>
    <property type="match status" value="1"/>
</dbReference>
<dbReference type="Pfam" id="PF07562">
    <property type="entry name" value="NCD3G"/>
    <property type="match status" value="1"/>
</dbReference>
<evidence type="ECO:0000259" key="17">
    <source>
        <dbReference type="PROSITE" id="PS50259"/>
    </source>
</evidence>
<evidence type="ECO:0000256" key="2">
    <source>
        <dbReference type="ARBA" id="ARBA00007242"/>
    </source>
</evidence>
<evidence type="ECO:0000256" key="7">
    <source>
        <dbReference type="ARBA" id="ARBA00022989"/>
    </source>
</evidence>
<dbReference type="InterPro" id="IPR028082">
    <property type="entry name" value="Peripla_BP_I"/>
</dbReference>
<dbReference type="InterPro" id="IPR011500">
    <property type="entry name" value="GPCR_3_9-Cys_dom"/>
</dbReference>
<dbReference type="AlphaFoldDB" id="A0A914UMJ6"/>
<dbReference type="PRINTS" id="PR00248">
    <property type="entry name" value="GPCRMGR"/>
</dbReference>
<dbReference type="Proteomes" id="UP000887566">
    <property type="component" value="Unplaced"/>
</dbReference>
<feature type="signal peptide" evidence="16">
    <location>
        <begin position="1"/>
        <end position="22"/>
    </location>
</feature>
<dbReference type="SUPFAM" id="SSF53822">
    <property type="entry name" value="Periplasmic binding protein-like I"/>
    <property type="match status" value="2"/>
</dbReference>
<reference evidence="19" key="1">
    <citation type="submission" date="2022-11" db="UniProtKB">
        <authorList>
            <consortium name="WormBaseParasite"/>
        </authorList>
    </citation>
    <scope>IDENTIFICATION</scope>
</reference>
<keyword evidence="12" id="KW-0325">Glycoprotein</keyword>
<dbReference type="Pfam" id="PF01094">
    <property type="entry name" value="ANF_receptor"/>
    <property type="match status" value="1"/>
</dbReference>
<dbReference type="InterPro" id="IPR050726">
    <property type="entry name" value="mGluR"/>
</dbReference>